<evidence type="ECO:0000313" key="2">
    <source>
        <dbReference type="Proteomes" id="UP000241426"/>
    </source>
</evidence>
<dbReference type="AlphaFoldDB" id="A0A2T3KKY2"/>
<accession>A0A2T3KKY2</accession>
<gene>
    <name evidence="1" type="ORF">C9J27_04080</name>
</gene>
<organism evidence="1 2">
    <name type="scientific">Photobacterium kishitanii</name>
    <dbReference type="NCBI Taxonomy" id="318456"/>
    <lineage>
        <taxon>Bacteria</taxon>
        <taxon>Pseudomonadati</taxon>
        <taxon>Pseudomonadota</taxon>
        <taxon>Gammaproteobacteria</taxon>
        <taxon>Vibrionales</taxon>
        <taxon>Vibrionaceae</taxon>
        <taxon>Photobacterium</taxon>
    </lineage>
</organism>
<dbReference type="RefSeq" id="WP_107288940.1">
    <property type="nucleotide sequence ID" value="NZ_PYNF01000003.1"/>
</dbReference>
<sequence>MANWTKPRSKSEFISLLRNQVVFEQDSTVFYKHLPVFHSVHELKSGVAKYGSNGEAEVFNNLLDAEGDNWCYPVMGTVHNYLRKHDAEWYYSQEAFKN</sequence>
<dbReference type="Proteomes" id="UP000241426">
    <property type="component" value="Unassembled WGS sequence"/>
</dbReference>
<proteinExistence type="predicted"/>
<protein>
    <submittedName>
        <fullName evidence="1">Uncharacterized protein</fullName>
    </submittedName>
</protein>
<dbReference type="EMBL" id="PYNF01000003">
    <property type="protein sequence ID" value="PSV00310.1"/>
    <property type="molecule type" value="Genomic_DNA"/>
</dbReference>
<evidence type="ECO:0000313" key="1">
    <source>
        <dbReference type="EMBL" id="PSV00310.1"/>
    </source>
</evidence>
<name>A0A2T3KKY2_9GAMM</name>
<reference evidence="1 2" key="1">
    <citation type="submission" date="2018-01" db="EMBL/GenBank/DDBJ databases">
        <title>Whole genome sequencing of Histamine producing bacteria.</title>
        <authorList>
            <person name="Butler K."/>
        </authorList>
    </citation>
    <scope>NUCLEOTIDE SEQUENCE [LARGE SCALE GENOMIC DNA]</scope>
    <source>
        <strain evidence="1 2">FS-7.2</strain>
    </source>
</reference>
<comment type="caution">
    <text evidence="1">The sequence shown here is derived from an EMBL/GenBank/DDBJ whole genome shotgun (WGS) entry which is preliminary data.</text>
</comment>